<keyword evidence="2" id="KW-1185">Reference proteome</keyword>
<evidence type="ECO:0000313" key="2">
    <source>
        <dbReference type="Proteomes" id="UP000317332"/>
    </source>
</evidence>
<sequence>FAFKIGYNEGTNPLYNGNISLTQWRSANTDNSLKTYSYTYDALNRIKTAIDNTGNYNLTEVHYDKNGNITNLQRQGHINGAATVFGIMDNLTYNYQANSNKLIKVADAGNTTYGFKDGTNQTIEYTYDANGNMVKDLNKGIVGPSNSNGILYNHLNLPTEVRFGSVNKIKYIYDATGIKLSKQVITSGQPDSYTYYAGNYIYAGSSLKFFSHPEGYVEQDGTNFDYVYQYKDHLGNVRLSYSDADGNGFINASTEIIEENNYYPFGLQHKGYNTNITSTNIALKRKFGGKEYQDELGLDWYDITARNYDPALGRWMNVDPLAEMMRRHSPYNYAFNNPIFFIDPDGMMPTGPGDPPINTTSIAVTRKASSIWNSIKTIATNSPVENISLAKNSITSTLSEVAKVGLAYVNDGFSGAGNVVLDGIGENIQKTSIEENISVADATKVWTDGVMLDITAGIATEGFLPAISKATQAAKGKTDVYRAWGGDSKQGGFSWTTENPKNVTNFRDKAGLPSGAESQSVNSATFITKGTINNNDIILKRNALPLDGNKGGLPEILVDPKNVQYGQTSPNN</sequence>
<comment type="caution">
    <text evidence="1">The sequence shown here is derived from an EMBL/GenBank/DDBJ whole genome shotgun (WGS) entry which is preliminary data.</text>
</comment>
<reference evidence="1 2" key="1">
    <citation type="submission" date="2019-06" db="EMBL/GenBank/DDBJ databases">
        <title>Flavobacteriaceae Paucihalobacterium erythroidium CWB-1, complete genome.</title>
        <authorList>
            <person name="Wu S."/>
        </authorList>
    </citation>
    <scope>NUCLEOTIDE SEQUENCE [LARGE SCALE GENOMIC DNA]</scope>
    <source>
        <strain evidence="1 2">CWB-1</strain>
    </source>
</reference>
<dbReference type="Proteomes" id="UP000317332">
    <property type="component" value="Unassembled WGS sequence"/>
</dbReference>
<dbReference type="InterPro" id="IPR022385">
    <property type="entry name" value="Rhs_assc_core"/>
</dbReference>
<dbReference type="Gene3D" id="2.180.10.10">
    <property type="entry name" value="RHS repeat-associated core"/>
    <property type="match status" value="1"/>
</dbReference>
<dbReference type="AlphaFoldDB" id="A0A506PB55"/>
<accession>A0A506PB55</accession>
<dbReference type="EMBL" id="VHIQ01000014">
    <property type="protein sequence ID" value="TPV31126.1"/>
    <property type="molecule type" value="Genomic_DNA"/>
</dbReference>
<feature type="non-terminal residue" evidence="1">
    <location>
        <position position="1"/>
    </location>
</feature>
<gene>
    <name evidence="1" type="ORF">FJ651_15555</name>
</gene>
<name>A0A506PB55_9FLAO</name>
<dbReference type="InterPro" id="IPR050708">
    <property type="entry name" value="T6SS_VgrG/RHS"/>
</dbReference>
<dbReference type="NCBIfam" id="TIGR03696">
    <property type="entry name" value="Rhs_assc_core"/>
    <property type="match status" value="1"/>
</dbReference>
<dbReference type="PANTHER" id="PTHR32305:SF15">
    <property type="entry name" value="PROTEIN RHSA-RELATED"/>
    <property type="match status" value="1"/>
</dbReference>
<dbReference type="PANTHER" id="PTHR32305">
    <property type="match status" value="1"/>
</dbReference>
<protein>
    <submittedName>
        <fullName evidence="1">RHS repeat-associated core domain-containing protein</fullName>
    </submittedName>
</protein>
<evidence type="ECO:0000313" key="1">
    <source>
        <dbReference type="EMBL" id="TPV31126.1"/>
    </source>
</evidence>
<dbReference type="RefSeq" id="WP_140991712.1">
    <property type="nucleotide sequence ID" value="NZ_VHIQ01000014.1"/>
</dbReference>
<dbReference type="OrthoDB" id="2972467at2"/>
<proteinExistence type="predicted"/>
<organism evidence="1 2">
    <name type="scientific">Paucihalobacter ruber</name>
    <dbReference type="NCBI Taxonomy" id="2567861"/>
    <lineage>
        <taxon>Bacteria</taxon>
        <taxon>Pseudomonadati</taxon>
        <taxon>Bacteroidota</taxon>
        <taxon>Flavobacteriia</taxon>
        <taxon>Flavobacteriales</taxon>
        <taxon>Flavobacteriaceae</taxon>
        <taxon>Paucihalobacter</taxon>
    </lineage>
</organism>